<feature type="transmembrane region" description="Helical" evidence="1">
    <location>
        <begin position="31"/>
        <end position="48"/>
    </location>
</feature>
<protein>
    <recommendedName>
        <fullName evidence="4">Integral membrane protein</fullName>
    </recommendedName>
</protein>
<proteinExistence type="predicted"/>
<feature type="transmembrane region" description="Helical" evidence="1">
    <location>
        <begin position="126"/>
        <end position="147"/>
    </location>
</feature>
<dbReference type="AlphaFoldDB" id="A0A6N8FYG4"/>
<feature type="transmembrane region" description="Helical" evidence="1">
    <location>
        <begin position="153"/>
        <end position="177"/>
    </location>
</feature>
<gene>
    <name evidence="2" type="ORF">BWI75_16080</name>
</gene>
<feature type="transmembrane region" description="Helical" evidence="1">
    <location>
        <begin position="54"/>
        <end position="73"/>
    </location>
</feature>
<dbReference type="OrthoDB" id="529281at2"/>
<evidence type="ECO:0000256" key="1">
    <source>
        <dbReference type="SAM" id="Phobius"/>
    </source>
</evidence>
<evidence type="ECO:0000313" key="3">
    <source>
        <dbReference type="Proteomes" id="UP000441797"/>
    </source>
</evidence>
<accession>A0A6N8FYG4</accession>
<name>A0A6N8FYG4_9CHRO</name>
<comment type="caution">
    <text evidence="2">The sequence shown here is derived from an EMBL/GenBank/DDBJ whole genome shotgun (WGS) entry which is preliminary data.</text>
</comment>
<dbReference type="EMBL" id="NAPY01000027">
    <property type="protein sequence ID" value="MUL37804.1"/>
    <property type="molecule type" value="Genomic_DNA"/>
</dbReference>
<evidence type="ECO:0000313" key="2">
    <source>
        <dbReference type="EMBL" id="MUL37804.1"/>
    </source>
</evidence>
<evidence type="ECO:0008006" key="4">
    <source>
        <dbReference type="Google" id="ProtNLM"/>
    </source>
</evidence>
<keyword evidence="1" id="KW-0812">Transmembrane</keyword>
<reference evidence="2 3" key="1">
    <citation type="journal article" date="2019" name="Front. Microbiol.">
        <title>Genomic Features for Desiccation Tolerance and Sugar Biosynthesis in the Extremophile Gloeocapsopsis sp. UTEX B3054.</title>
        <authorList>
            <person name="Urrejola C."/>
            <person name="Alcorta J."/>
            <person name="Salas L."/>
            <person name="Vasquez M."/>
            <person name="Polz M.F."/>
            <person name="Vicuna R."/>
            <person name="Diez B."/>
        </authorList>
    </citation>
    <scope>NUCLEOTIDE SEQUENCE [LARGE SCALE GENOMIC DNA]</scope>
    <source>
        <strain evidence="2 3">1H9</strain>
    </source>
</reference>
<dbReference type="RefSeq" id="WP_105219924.1">
    <property type="nucleotide sequence ID" value="NZ_CAWNSU010000049.1"/>
</dbReference>
<sequence length="183" mass="21069">MSDKDEILEIFFKEYDKLKSEQAQRIGFRDNLLYVTLGLFGTVVSFAVSNPSNYYALLVVPWVCLILGWTYVVNDEKISAIGSYIRYKLVDKVKEHTGYTDLETLFGWEIAHRDDKHRKRRKIQQLIVDEITFVFSGVIALAAFWFLVPKPPLGVTILSWVELLLLIVLGVETFIYADLAEGR</sequence>
<organism evidence="2 3">
    <name type="scientific">Gloeocapsopsis dulcis AAB1 = 1H9</name>
    <dbReference type="NCBI Taxonomy" id="1433147"/>
    <lineage>
        <taxon>Bacteria</taxon>
        <taxon>Bacillati</taxon>
        <taxon>Cyanobacteriota</taxon>
        <taxon>Cyanophyceae</taxon>
        <taxon>Oscillatoriophycideae</taxon>
        <taxon>Chroococcales</taxon>
        <taxon>Chroococcaceae</taxon>
        <taxon>Gloeocapsopsis</taxon>
        <taxon>Gloeocapsopsis dulcis</taxon>
    </lineage>
</organism>
<keyword evidence="1" id="KW-1133">Transmembrane helix</keyword>
<dbReference type="Proteomes" id="UP000441797">
    <property type="component" value="Unassembled WGS sequence"/>
</dbReference>
<keyword evidence="1" id="KW-0472">Membrane</keyword>
<keyword evidence="3" id="KW-1185">Reference proteome</keyword>